<feature type="region of interest" description="Disordered" evidence="1">
    <location>
        <begin position="1"/>
        <end position="76"/>
    </location>
</feature>
<sequence>MSHPGSGGKAPLPNFLSTTMAKKINNAETPENPDVAATQTVAEQEAERIQEETVQSETEATAKPKTQQTKEQETTDPHILELLKKFPGYPALYIGNGGSTFSPDTAIHIRGNAVLYKNPYFKQSKMKS</sequence>
<evidence type="ECO:0000256" key="1">
    <source>
        <dbReference type="SAM" id="MobiDB-lite"/>
    </source>
</evidence>
<name>A0A8S5RAF0_9CAUD</name>
<reference evidence="2" key="1">
    <citation type="journal article" date="2021" name="Proc. Natl. Acad. Sci. U.S.A.">
        <title>A Catalog of Tens of Thousands of Viruses from Human Metagenomes Reveals Hidden Associations with Chronic Diseases.</title>
        <authorList>
            <person name="Tisza M.J."/>
            <person name="Buck C.B."/>
        </authorList>
    </citation>
    <scope>NUCLEOTIDE SEQUENCE</scope>
    <source>
        <strain evidence="2">Ct4yW2</strain>
    </source>
</reference>
<proteinExistence type="predicted"/>
<dbReference type="EMBL" id="BK015849">
    <property type="protein sequence ID" value="DAE28049.1"/>
    <property type="molecule type" value="Genomic_DNA"/>
</dbReference>
<organism evidence="2">
    <name type="scientific">Myoviridae sp. ct4yW2</name>
    <dbReference type="NCBI Taxonomy" id="2827286"/>
    <lineage>
        <taxon>Viruses</taxon>
        <taxon>Duplodnaviria</taxon>
        <taxon>Heunggongvirae</taxon>
        <taxon>Uroviricota</taxon>
        <taxon>Caudoviricetes</taxon>
    </lineage>
</organism>
<protein>
    <submittedName>
        <fullName evidence="2">Uncharacterized protein</fullName>
    </submittedName>
</protein>
<accession>A0A8S5RAF0</accession>
<evidence type="ECO:0000313" key="2">
    <source>
        <dbReference type="EMBL" id="DAE28049.1"/>
    </source>
</evidence>
<feature type="compositionally biased region" description="Low complexity" evidence="1">
    <location>
        <begin position="58"/>
        <end position="67"/>
    </location>
</feature>